<reference evidence="2" key="1">
    <citation type="journal article" date="2018" name="Int. J. Syst. Evol. Microbiol.">
        <title>Carboxylicivirga sediminis sp. nov., isolated from coastal sediment.</title>
        <authorList>
            <person name="Wang F.Q."/>
            <person name="Ren L.H."/>
            <person name="Zou R.J."/>
            <person name="Sun Y.Z."/>
            <person name="Liu X.J."/>
            <person name="Jiang F."/>
            <person name="Liu L.J."/>
        </authorList>
    </citation>
    <scope>NUCLEOTIDE SEQUENCE</scope>
    <source>
        <strain evidence="2">JR1</strain>
    </source>
</reference>
<reference evidence="2" key="2">
    <citation type="submission" date="2021-04" db="EMBL/GenBank/DDBJ databases">
        <authorList>
            <person name="Zhang T."/>
            <person name="Zhang Y."/>
            <person name="Lu D."/>
            <person name="Zuo D."/>
            <person name="Du Z."/>
        </authorList>
    </citation>
    <scope>NUCLEOTIDE SEQUENCE</scope>
    <source>
        <strain evidence="2">JR1</strain>
    </source>
</reference>
<dbReference type="AlphaFoldDB" id="A0A941J079"/>
<dbReference type="EMBL" id="JAGTAR010000042">
    <property type="protein sequence ID" value="MBR8537869.1"/>
    <property type="molecule type" value="Genomic_DNA"/>
</dbReference>
<protein>
    <submittedName>
        <fullName evidence="2">Uncharacterized protein</fullName>
    </submittedName>
</protein>
<dbReference type="Proteomes" id="UP000679220">
    <property type="component" value="Unassembled WGS sequence"/>
</dbReference>
<keyword evidence="1" id="KW-0732">Signal</keyword>
<keyword evidence="3" id="KW-1185">Reference proteome</keyword>
<proteinExistence type="predicted"/>
<accession>A0A941J079</accession>
<name>A0A941J079_9BACT</name>
<sequence length="133" mass="15348">MKKVKLFFLLICSSLFCYGQYTYEADSIKQDTQVSLDLKLSYTPIQLDINSGEINKHNRPIYLYKQWGMYEQFQVTQNSTVMLMPYKAHYPADFFSYTGTNRIRDSFNPHGSNDIGSALINGFLNGVILGNKY</sequence>
<feature type="signal peptide" evidence="1">
    <location>
        <begin position="1"/>
        <end position="19"/>
    </location>
</feature>
<organism evidence="2 3">
    <name type="scientific">Carboxylicivirga sediminis</name>
    <dbReference type="NCBI Taxonomy" id="2006564"/>
    <lineage>
        <taxon>Bacteria</taxon>
        <taxon>Pseudomonadati</taxon>
        <taxon>Bacteroidota</taxon>
        <taxon>Bacteroidia</taxon>
        <taxon>Marinilabiliales</taxon>
        <taxon>Marinilabiliaceae</taxon>
        <taxon>Carboxylicivirga</taxon>
    </lineage>
</organism>
<feature type="chain" id="PRO_5036846084" evidence="1">
    <location>
        <begin position="20"/>
        <end position="133"/>
    </location>
</feature>
<evidence type="ECO:0000313" key="2">
    <source>
        <dbReference type="EMBL" id="MBR8537869.1"/>
    </source>
</evidence>
<gene>
    <name evidence="2" type="ORF">KDU71_20020</name>
</gene>
<evidence type="ECO:0000256" key="1">
    <source>
        <dbReference type="SAM" id="SignalP"/>
    </source>
</evidence>
<evidence type="ECO:0000313" key="3">
    <source>
        <dbReference type="Proteomes" id="UP000679220"/>
    </source>
</evidence>
<dbReference type="RefSeq" id="WP_212192894.1">
    <property type="nucleotide sequence ID" value="NZ_JAGTAR010000042.1"/>
</dbReference>
<comment type="caution">
    <text evidence="2">The sequence shown here is derived from an EMBL/GenBank/DDBJ whole genome shotgun (WGS) entry which is preliminary data.</text>
</comment>